<evidence type="ECO:0000259" key="1">
    <source>
        <dbReference type="PROSITE" id="PS51159"/>
    </source>
</evidence>
<dbReference type="PROSITE" id="PS51159">
    <property type="entry name" value="CBM21"/>
    <property type="match status" value="1"/>
</dbReference>
<keyword evidence="3" id="KW-1185">Reference proteome</keyword>
<evidence type="ECO:0000313" key="3">
    <source>
        <dbReference type="Proteomes" id="UP000324629"/>
    </source>
</evidence>
<dbReference type="Pfam" id="PF03370">
    <property type="entry name" value="CBM_21"/>
    <property type="match status" value="1"/>
</dbReference>
<dbReference type="GO" id="GO:0000164">
    <property type="term" value="C:protein phosphatase type 1 complex"/>
    <property type="evidence" value="ECO:0007669"/>
    <property type="project" value="TreeGrafter"/>
</dbReference>
<feature type="domain" description="CBM21" evidence="1">
    <location>
        <begin position="474"/>
        <end position="603"/>
    </location>
</feature>
<dbReference type="PANTHER" id="PTHR12307:SF36">
    <property type="entry name" value="GLYCOGEN-BINDING SUBUNIT 76A"/>
    <property type="match status" value="1"/>
</dbReference>
<gene>
    <name evidence="2" type="ORF">DEA37_0004062</name>
</gene>
<dbReference type="GO" id="GO:0005979">
    <property type="term" value="P:regulation of glycogen biosynthetic process"/>
    <property type="evidence" value="ECO:0007669"/>
    <property type="project" value="TreeGrafter"/>
</dbReference>
<dbReference type="Proteomes" id="UP000324629">
    <property type="component" value="Unassembled WGS sequence"/>
</dbReference>
<dbReference type="EMBL" id="QNGE01002215">
    <property type="protein sequence ID" value="KAA3675970.1"/>
    <property type="molecule type" value="Genomic_DNA"/>
</dbReference>
<dbReference type="GO" id="GO:0008157">
    <property type="term" value="F:protein phosphatase 1 binding"/>
    <property type="evidence" value="ECO:0007669"/>
    <property type="project" value="TreeGrafter"/>
</dbReference>
<dbReference type="InterPro" id="IPR038175">
    <property type="entry name" value="CBM21_dom_sf"/>
</dbReference>
<dbReference type="InterPro" id="IPR050782">
    <property type="entry name" value="PP1_regulatory_subunit_3"/>
</dbReference>
<dbReference type="GO" id="GO:2001069">
    <property type="term" value="F:glycogen binding"/>
    <property type="evidence" value="ECO:0007669"/>
    <property type="project" value="TreeGrafter"/>
</dbReference>
<organism evidence="2 3">
    <name type="scientific">Paragonimus westermani</name>
    <dbReference type="NCBI Taxonomy" id="34504"/>
    <lineage>
        <taxon>Eukaryota</taxon>
        <taxon>Metazoa</taxon>
        <taxon>Spiralia</taxon>
        <taxon>Lophotrochozoa</taxon>
        <taxon>Platyhelminthes</taxon>
        <taxon>Trematoda</taxon>
        <taxon>Digenea</taxon>
        <taxon>Plagiorchiida</taxon>
        <taxon>Troglotremata</taxon>
        <taxon>Troglotrematidae</taxon>
        <taxon>Paragonimus</taxon>
    </lineage>
</organism>
<reference evidence="2 3" key="1">
    <citation type="journal article" date="2019" name="Gigascience">
        <title>Whole-genome sequence of the oriental lung fluke Paragonimus westermani.</title>
        <authorList>
            <person name="Oey H."/>
            <person name="Zakrzewski M."/>
            <person name="Narain K."/>
            <person name="Devi K.R."/>
            <person name="Agatsuma T."/>
            <person name="Nawaratna S."/>
            <person name="Gobert G.N."/>
            <person name="Jones M.K."/>
            <person name="Ragan M.A."/>
            <person name="McManus D.P."/>
            <person name="Krause L."/>
        </authorList>
    </citation>
    <scope>NUCLEOTIDE SEQUENCE [LARGE SCALE GENOMIC DNA]</scope>
    <source>
        <strain evidence="2 3">IND2009</strain>
    </source>
</reference>
<dbReference type="InterPro" id="IPR005036">
    <property type="entry name" value="CBM21_dom"/>
</dbReference>
<evidence type="ECO:0000313" key="2">
    <source>
        <dbReference type="EMBL" id="KAA3675970.1"/>
    </source>
</evidence>
<protein>
    <recommendedName>
        <fullName evidence="1">CBM21 domain-containing protein</fullName>
    </recommendedName>
</protein>
<comment type="caution">
    <text evidence="2">The sequence shown here is derived from an EMBL/GenBank/DDBJ whole genome shotgun (WGS) entry which is preliminary data.</text>
</comment>
<name>A0A5J4NL55_9TREM</name>
<accession>A0A5J4NL55</accession>
<dbReference type="AlphaFoldDB" id="A0A5J4NL55"/>
<sequence length="682" mass="76591">MATAVSSRGGLWRNWTGSLSDLESCGQIFDYFKESSLYSSEAFLSWRNEPSAILKNSAECDLFGYSLTMPDRLASHSNSTFSPQSTLNSAKLRQFLCALQNRGRRRARATADRLKLLSVKSTTSMHDGLPKEENGGDCLDLSVYEYQPFPCDTSESRLFRALFDLDIEQLFQCQERFSLLGKPKRRNCNSESDLAWSLPDPVHDVPQEEISSTSSICDLESTCSKTNHPNFVALAVISENVLYPEKCNKNENAQNTEALRNMPSTHSTNDSLEETGYSTVEESASILTSSPRILIEPICSPSEAVSLTGQETTQLVTENGPPTFDNVSSIHVDVLVDGSVSDLNPSRLRKVSSSTMDSGLATSSSTTKLCKSVSFADQVGQPLTEVFIIENYDSPDCEYGFDNPLWTNVRKPRPHASTYPGRFTRSRLKQQSSLFSVSFEVAKPTLPKHTMNETTQTLWVLRFPQPAAQYYEFRQRIENGSVSLENISVIQPDETSTTQLPQLSGTIKVRNLAFEKQVWIRLTTDNWHSYTDHVALYSHKMSGGLIHSASRFDTFTFQLTVVPQLENTQQSDSIEFAIRYMVGPCGAYGQYWDNNNGKNYIIERKQINNPWPAKLTGNNQGNFTATTQHPSCYCDNGFSEFVSNSSVPLQPYTPDYRPNFEGITQFTNYRAWNHFAGETTYY</sequence>
<dbReference type="Gene3D" id="2.60.40.2440">
    <property type="entry name" value="Carbohydrate binding type-21 domain"/>
    <property type="match status" value="1"/>
</dbReference>
<dbReference type="PANTHER" id="PTHR12307">
    <property type="entry name" value="PROTEIN PHOSPHATASE 1 REGULATORY SUBUNIT"/>
    <property type="match status" value="1"/>
</dbReference>
<proteinExistence type="predicted"/>